<evidence type="ECO:0000313" key="2">
    <source>
        <dbReference type="Proteomes" id="UP000215256"/>
    </source>
</evidence>
<evidence type="ECO:0000313" key="1">
    <source>
        <dbReference type="EMBL" id="ASV85716.1"/>
    </source>
</evidence>
<dbReference type="Proteomes" id="UP000215256">
    <property type="component" value="Chromosome 1"/>
</dbReference>
<accession>A0A248UGA1</accession>
<sequence length="59" mass="6719">MLRNALKLCHFSLSLLNPENRPLFVSETGFHRLGTVGSVVPFMVFKISDRIKMRVKTDA</sequence>
<protein>
    <submittedName>
        <fullName evidence="1">Uncharacterized protein</fullName>
    </submittedName>
</protein>
<proteinExistence type="predicted"/>
<dbReference type="AlphaFoldDB" id="A0A248UGA1"/>
<name>A0A248UGA1_9HYPH</name>
<reference evidence="1 2" key="1">
    <citation type="submission" date="2017-07" db="EMBL/GenBank/DDBJ databases">
        <title>Phylogenetic study on the rhizospheric bacterium Ochrobactrum sp. A44.</title>
        <authorList>
            <person name="Krzyzanowska D.M."/>
            <person name="Ossowicki A."/>
            <person name="Rajewska M."/>
            <person name="Maciag T."/>
            <person name="Kaczynski Z."/>
            <person name="Czerwicka M."/>
            <person name="Jafra S."/>
        </authorList>
    </citation>
    <scope>NUCLEOTIDE SEQUENCE [LARGE SCALE GENOMIC DNA]</scope>
    <source>
        <strain evidence="1 2">A44</strain>
    </source>
</reference>
<organism evidence="1 2">
    <name type="scientific">Ochrobactrum quorumnocens</name>
    <dbReference type="NCBI Taxonomy" id="271865"/>
    <lineage>
        <taxon>Bacteria</taxon>
        <taxon>Pseudomonadati</taxon>
        <taxon>Pseudomonadota</taxon>
        <taxon>Alphaproteobacteria</taxon>
        <taxon>Hyphomicrobiales</taxon>
        <taxon>Brucellaceae</taxon>
        <taxon>Brucella/Ochrobactrum group</taxon>
        <taxon>Ochrobactrum</taxon>
    </lineage>
</organism>
<dbReference type="EMBL" id="CP022604">
    <property type="protein sequence ID" value="ASV85716.1"/>
    <property type="molecule type" value="Genomic_DNA"/>
</dbReference>
<dbReference type="KEGG" id="och:CES85_0663"/>
<gene>
    <name evidence="1" type="ORF">CES85_0663</name>
</gene>